<dbReference type="EMBL" id="FPHN01000190">
    <property type="protein sequence ID" value="SFV65634.1"/>
    <property type="molecule type" value="Genomic_DNA"/>
</dbReference>
<dbReference type="AlphaFoldDB" id="A0A1W1CIM8"/>
<gene>
    <name evidence="1" type="ORF">MNB_SV-14-1289</name>
</gene>
<sequence>MGVDLKSYYACIIHIRKKSKILSKEALEIMEFHKKLEIFNQSKINKKYIYIQAPLCSKAKALFKEQKWRVWKDKL</sequence>
<proteinExistence type="predicted"/>
<evidence type="ECO:0000313" key="1">
    <source>
        <dbReference type="EMBL" id="SFV65634.1"/>
    </source>
</evidence>
<organism evidence="1">
    <name type="scientific">hydrothermal vent metagenome</name>
    <dbReference type="NCBI Taxonomy" id="652676"/>
    <lineage>
        <taxon>unclassified sequences</taxon>
        <taxon>metagenomes</taxon>
        <taxon>ecological metagenomes</taxon>
    </lineage>
</organism>
<accession>A0A1W1CIM8</accession>
<name>A0A1W1CIM8_9ZZZZ</name>
<protein>
    <submittedName>
        <fullName evidence="1">Uncharacterized protein</fullName>
    </submittedName>
</protein>
<reference evidence="1" key="1">
    <citation type="submission" date="2016-10" db="EMBL/GenBank/DDBJ databases">
        <authorList>
            <person name="de Groot N.N."/>
        </authorList>
    </citation>
    <scope>NUCLEOTIDE SEQUENCE</scope>
</reference>